<evidence type="ECO:0000256" key="7">
    <source>
        <dbReference type="SAM" id="SignalP"/>
    </source>
</evidence>
<dbReference type="Proteomes" id="UP000244060">
    <property type="component" value="Unassembled WGS sequence"/>
</dbReference>
<evidence type="ECO:0000259" key="8">
    <source>
        <dbReference type="PROSITE" id="PS51007"/>
    </source>
</evidence>
<organism evidence="9 10">
    <name type="scientific">Cereibacter azotoformans</name>
    <dbReference type="NCBI Taxonomy" id="43057"/>
    <lineage>
        <taxon>Bacteria</taxon>
        <taxon>Pseudomonadati</taxon>
        <taxon>Pseudomonadota</taxon>
        <taxon>Alphaproteobacteria</taxon>
        <taxon>Rhodobacterales</taxon>
        <taxon>Paracoccaceae</taxon>
        <taxon>Cereibacter</taxon>
    </lineage>
</organism>
<dbReference type="EMBL" id="QAOT01000004">
    <property type="protein sequence ID" value="PTR19651.1"/>
    <property type="molecule type" value="Genomic_DNA"/>
</dbReference>
<keyword evidence="7" id="KW-0732">Signal</keyword>
<dbReference type="RefSeq" id="WP_108220520.1">
    <property type="nucleotide sequence ID" value="NZ_CP090021.1"/>
</dbReference>
<evidence type="ECO:0000256" key="6">
    <source>
        <dbReference type="PROSITE-ProRule" id="PRU00433"/>
    </source>
</evidence>
<accession>A0A2T5KB60</accession>
<dbReference type="InterPro" id="IPR002327">
    <property type="entry name" value="Cyt_c_1A/1B"/>
</dbReference>
<dbReference type="PROSITE" id="PS51007">
    <property type="entry name" value="CYTC"/>
    <property type="match status" value="1"/>
</dbReference>
<keyword evidence="3 6" id="KW-0479">Metal-binding</keyword>
<comment type="caution">
    <text evidence="9">The sequence shown here is derived from an EMBL/GenBank/DDBJ whole genome shotgun (WGS) entry which is preliminary data.</text>
</comment>
<evidence type="ECO:0000256" key="2">
    <source>
        <dbReference type="ARBA" id="ARBA00022617"/>
    </source>
</evidence>
<keyword evidence="2 6" id="KW-0349">Heme</keyword>
<proteinExistence type="predicted"/>
<evidence type="ECO:0000256" key="3">
    <source>
        <dbReference type="ARBA" id="ARBA00022723"/>
    </source>
</evidence>
<dbReference type="InterPro" id="IPR036909">
    <property type="entry name" value="Cyt_c-like_dom_sf"/>
</dbReference>
<dbReference type="Pfam" id="PF00034">
    <property type="entry name" value="Cytochrom_C"/>
    <property type="match status" value="1"/>
</dbReference>
<keyword evidence="5 6" id="KW-0408">Iron</keyword>
<dbReference type="PANTHER" id="PTHR11961">
    <property type="entry name" value="CYTOCHROME C"/>
    <property type="match status" value="1"/>
</dbReference>
<dbReference type="GO" id="GO:0020037">
    <property type="term" value="F:heme binding"/>
    <property type="evidence" value="ECO:0007669"/>
    <property type="project" value="InterPro"/>
</dbReference>
<keyword evidence="4" id="KW-0249">Electron transport</keyword>
<evidence type="ECO:0000313" key="9">
    <source>
        <dbReference type="EMBL" id="PTR19651.1"/>
    </source>
</evidence>
<name>A0A2T5KB60_9RHOB</name>
<feature type="chain" id="PRO_5015711203" evidence="7">
    <location>
        <begin position="19"/>
        <end position="143"/>
    </location>
</feature>
<dbReference type="PRINTS" id="PR00604">
    <property type="entry name" value="CYTCHRMECIAB"/>
</dbReference>
<evidence type="ECO:0000256" key="4">
    <source>
        <dbReference type="ARBA" id="ARBA00022982"/>
    </source>
</evidence>
<keyword evidence="10" id="KW-1185">Reference proteome</keyword>
<dbReference type="OrthoDB" id="9805828at2"/>
<dbReference type="InterPro" id="IPR009056">
    <property type="entry name" value="Cyt_c-like_dom"/>
</dbReference>
<protein>
    <submittedName>
        <fullName evidence="9">Cytochrome c</fullName>
    </submittedName>
</protein>
<evidence type="ECO:0000313" key="10">
    <source>
        <dbReference type="Proteomes" id="UP000244060"/>
    </source>
</evidence>
<reference evidence="9 10" key="1">
    <citation type="submission" date="2018-04" db="EMBL/GenBank/DDBJ databases">
        <title>Genomic Encyclopedia of Type Strains, Phase III (KMG-III): the genomes of soil and plant-associated and newly described type strains.</title>
        <authorList>
            <person name="Whitman W."/>
        </authorList>
    </citation>
    <scope>NUCLEOTIDE SEQUENCE [LARGE SCALE GENOMIC DNA]</scope>
    <source>
        <strain evidence="9 10">KA25</strain>
    </source>
</reference>
<evidence type="ECO:0000256" key="5">
    <source>
        <dbReference type="ARBA" id="ARBA00023004"/>
    </source>
</evidence>
<dbReference type="GO" id="GO:0009055">
    <property type="term" value="F:electron transfer activity"/>
    <property type="evidence" value="ECO:0007669"/>
    <property type="project" value="InterPro"/>
</dbReference>
<feature type="signal peptide" evidence="7">
    <location>
        <begin position="1"/>
        <end position="18"/>
    </location>
</feature>
<sequence>MRLTPLLAGALALGTAHAAAAQGDPAAGEKAFRKCLACHQIGEGATSKTGPVLTGVVGRPAATVEGFAYSKAMAEAAEGGLVWDHAALEDFLSNPRKAMPGTKMAFPGIRKPEELADIIAYLDTFSDGAVQEAGEASDAPVEG</sequence>
<dbReference type="Gene3D" id="1.10.760.10">
    <property type="entry name" value="Cytochrome c-like domain"/>
    <property type="match status" value="1"/>
</dbReference>
<dbReference type="SUPFAM" id="SSF46626">
    <property type="entry name" value="Cytochrome c"/>
    <property type="match status" value="1"/>
</dbReference>
<dbReference type="GO" id="GO:0046872">
    <property type="term" value="F:metal ion binding"/>
    <property type="evidence" value="ECO:0007669"/>
    <property type="project" value="UniProtKB-KW"/>
</dbReference>
<dbReference type="AlphaFoldDB" id="A0A2T5KB60"/>
<gene>
    <name evidence="9" type="ORF">C8J28_104135</name>
</gene>
<keyword evidence="1" id="KW-0813">Transport</keyword>
<evidence type="ECO:0000256" key="1">
    <source>
        <dbReference type="ARBA" id="ARBA00022448"/>
    </source>
</evidence>
<feature type="domain" description="Cytochrome c" evidence="8">
    <location>
        <begin position="23"/>
        <end position="126"/>
    </location>
</feature>